<evidence type="ECO:0000313" key="3">
    <source>
        <dbReference type="EMBL" id="KAI2662100.1"/>
    </source>
</evidence>
<dbReference type="PROSITE" id="PS50878">
    <property type="entry name" value="RT_POL"/>
    <property type="match status" value="1"/>
</dbReference>
<dbReference type="Pfam" id="PF03372">
    <property type="entry name" value="Exo_endo_phos"/>
    <property type="match status" value="1"/>
</dbReference>
<dbReference type="Proteomes" id="UP000830375">
    <property type="component" value="Unassembled WGS sequence"/>
</dbReference>
<dbReference type="Pfam" id="PF00078">
    <property type="entry name" value="RVT_1"/>
    <property type="match status" value="1"/>
</dbReference>
<keyword evidence="1" id="KW-0732">Signal</keyword>
<feature type="domain" description="Reverse transcriptase" evidence="2">
    <location>
        <begin position="625"/>
        <end position="897"/>
    </location>
</feature>
<dbReference type="EMBL" id="JACTAM010000007">
    <property type="protein sequence ID" value="KAI2662100.1"/>
    <property type="molecule type" value="Genomic_DNA"/>
</dbReference>
<sequence length="1070" mass="119527">MAPLCLACHLLLCFLLFVLAVVSPAIVYDRTTLLELRFASTGLLNAESFKLPPPLLTSIPPPLRRPVCLLSGRKRRRRRGRRGGLHVRLRTYLDSPPLRCGDRLELGSAGRSRECYRWLRLVGPDTGVLSPCPRRGKTSTRCCVQGNLRPIPRVTSPPVNSTSFRMALCNTRSLNNKTFVLNDAITSHNLDLFFLTGTWLCPGDDSAFSELLPFGYFYFNTPRQTGRGGGIATIFRQSLKCPQLSTRGFSSFELQAFVLTLPCPILCVIIYRPPKLNKDFLNDFSEFLSEFMPKFDNILICGDFNIHVCCPSDKSANDFKALLHSLDLTQSISCPTHRLGHTLDLIISRGVTVSICEVLDFPVSDHSLIRFDIRAAPPAPTSTAPQRRRIITSSTVDDFVAAFTASDLCSAADLASPLCPDLFLSSFHTICSQIMDSVAPYKVMGTKSPSDPWLNDTTRALRRRCRQAECKWKKDRLQVSLEMFRDSLSTYQRAVKEAKGQYLSNLINSNSHRPGILFSTINSVINPVFVGLNDVSEDTCSAFKQYFLDKVLSVRQAITQVPAVVIPSQAAQCVLENFETVTLMDLKKAVHELKATICPLDAVPARIMKEAIDIVGPCLVSFINSCLSLGTVPTALKHAIVRPLLKKPNLDPSILSNFRPISHLPFLSKLMEKLVVSQLQSHLQLHAIADKFQSGFRSRHSTESALLRVHNDILGALDCKSSVVLVLLDLTAAFDTVDHAVLISRLQHIVGLQGMVLRWFSSYLTNRTFSVMLNDFFSSPAPLLSGVPQGSILGPILFSLYMLPLGQLISNYNVRFHFYADDLQIYLPMVLSNRSALDPLHNCIRNIRQWLSQNFLHLNEGKTEYILFTPDSLNSSPSFGPLTPQFAPAVRNLGVIFDSGMIFGKQISAVVKASFYQLRLLSKVKPFLSQADLEKAVHAFISSRIDYCNALYTGLNQSLLNRLQLVQNAAARLLSNTFKRSHISPVLRSLHWLPVRFRVEFKILMFVFKAINGLAPVYLAELVMVYQPARTLRSSEHTALVMPKFNYKKFGGRSFAIQGPKLWNALPEQL</sequence>
<dbReference type="SUPFAM" id="SSF56219">
    <property type="entry name" value="DNase I-like"/>
    <property type="match status" value="1"/>
</dbReference>
<protein>
    <recommendedName>
        <fullName evidence="2">Reverse transcriptase domain-containing protein</fullName>
    </recommendedName>
</protein>
<dbReference type="InterPro" id="IPR000477">
    <property type="entry name" value="RT_dom"/>
</dbReference>
<proteinExistence type="predicted"/>
<dbReference type="InterPro" id="IPR005135">
    <property type="entry name" value="Endo/exonuclease/phosphatase"/>
</dbReference>
<feature type="signal peptide" evidence="1">
    <location>
        <begin position="1"/>
        <end position="20"/>
    </location>
</feature>
<evidence type="ECO:0000256" key="1">
    <source>
        <dbReference type="SAM" id="SignalP"/>
    </source>
</evidence>
<name>A0ABQ8MHK5_LABRO</name>
<reference evidence="3 4" key="1">
    <citation type="submission" date="2022-01" db="EMBL/GenBank/DDBJ databases">
        <title>A high-quality chromosome-level genome assembly of rohu carp, Labeo rohita.</title>
        <authorList>
            <person name="Arick M.A. II"/>
            <person name="Hsu C.-Y."/>
            <person name="Magbanua Z."/>
            <person name="Pechanova O."/>
            <person name="Grover C."/>
            <person name="Miller E."/>
            <person name="Thrash A."/>
            <person name="Ezzel L."/>
            <person name="Alam S."/>
            <person name="Benzie J."/>
            <person name="Hamilton M."/>
            <person name="Karsi A."/>
            <person name="Lawrence M.L."/>
            <person name="Peterson D.G."/>
        </authorList>
    </citation>
    <scope>NUCLEOTIDE SEQUENCE [LARGE SCALE GENOMIC DNA]</scope>
    <source>
        <strain evidence="4">BAU-BD-2019</strain>
        <tissue evidence="3">Blood</tissue>
    </source>
</reference>
<keyword evidence="4" id="KW-1185">Reference proteome</keyword>
<dbReference type="InterPro" id="IPR043502">
    <property type="entry name" value="DNA/RNA_pol_sf"/>
</dbReference>
<accession>A0ABQ8MHK5</accession>
<dbReference type="CDD" id="cd01650">
    <property type="entry name" value="RT_nLTR_like"/>
    <property type="match status" value="1"/>
</dbReference>
<dbReference type="SUPFAM" id="SSF56672">
    <property type="entry name" value="DNA/RNA polymerases"/>
    <property type="match status" value="1"/>
</dbReference>
<gene>
    <name evidence="3" type="ORF">H4Q32_000866</name>
</gene>
<organism evidence="3 4">
    <name type="scientific">Labeo rohita</name>
    <name type="common">Indian major carp</name>
    <name type="synonym">Cyprinus rohita</name>
    <dbReference type="NCBI Taxonomy" id="84645"/>
    <lineage>
        <taxon>Eukaryota</taxon>
        <taxon>Metazoa</taxon>
        <taxon>Chordata</taxon>
        <taxon>Craniata</taxon>
        <taxon>Vertebrata</taxon>
        <taxon>Euteleostomi</taxon>
        <taxon>Actinopterygii</taxon>
        <taxon>Neopterygii</taxon>
        <taxon>Teleostei</taxon>
        <taxon>Ostariophysi</taxon>
        <taxon>Cypriniformes</taxon>
        <taxon>Cyprinidae</taxon>
        <taxon>Labeoninae</taxon>
        <taxon>Labeonini</taxon>
        <taxon>Labeo</taxon>
    </lineage>
</organism>
<comment type="caution">
    <text evidence="3">The sequence shown here is derived from an EMBL/GenBank/DDBJ whole genome shotgun (WGS) entry which is preliminary data.</text>
</comment>
<feature type="chain" id="PRO_5047402227" description="Reverse transcriptase domain-containing protein" evidence="1">
    <location>
        <begin position="21"/>
        <end position="1070"/>
    </location>
</feature>
<dbReference type="Gene3D" id="3.60.10.10">
    <property type="entry name" value="Endonuclease/exonuclease/phosphatase"/>
    <property type="match status" value="1"/>
</dbReference>
<dbReference type="InterPro" id="IPR036691">
    <property type="entry name" value="Endo/exonu/phosph_ase_sf"/>
</dbReference>
<dbReference type="PANTHER" id="PTHR33332">
    <property type="entry name" value="REVERSE TRANSCRIPTASE DOMAIN-CONTAINING PROTEIN"/>
    <property type="match status" value="1"/>
</dbReference>
<evidence type="ECO:0000313" key="4">
    <source>
        <dbReference type="Proteomes" id="UP000830375"/>
    </source>
</evidence>
<evidence type="ECO:0000259" key="2">
    <source>
        <dbReference type="PROSITE" id="PS50878"/>
    </source>
</evidence>